<evidence type="ECO:0000313" key="3">
    <source>
        <dbReference type="Proteomes" id="UP001215598"/>
    </source>
</evidence>
<proteinExistence type="predicted"/>
<protein>
    <submittedName>
        <fullName evidence="2">Uncharacterized protein</fullName>
    </submittedName>
</protein>
<organism evidence="2 3">
    <name type="scientific">Mycena metata</name>
    <dbReference type="NCBI Taxonomy" id="1033252"/>
    <lineage>
        <taxon>Eukaryota</taxon>
        <taxon>Fungi</taxon>
        <taxon>Dikarya</taxon>
        <taxon>Basidiomycota</taxon>
        <taxon>Agaricomycotina</taxon>
        <taxon>Agaricomycetes</taxon>
        <taxon>Agaricomycetidae</taxon>
        <taxon>Agaricales</taxon>
        <taxon>Marasmiineae</taxon>
        <taxon>Mycenaceae</taxon>
        <taxon>Mycena</taxon>
    </lineage>
</organism>
<feature type="region of interest" description="Disordered" evidence="1">
    <location>
        <begin position="126"/>
        <end position="175"/>
    </location>
</feature>
<name>A0AAD7I112_9AGAR</name>
<feature type="compositionally biased region" description="Low complexity" evidence="1">
    <location>
        <begin position="23"/>
        <end position="53"/>
    </location>
</feature>
<keyword evidence="3" id="KW-1185">Reference proteome</keyword>
<gene>
    <name evidence="2" type="ORF">B0H16DRAFT_1696322</name>
</gene>
<feature type="region of interest" description="Disordered" evidence="1">
    <location>
        <begin position="23"/>
        <end position="67"/>
    </location>
</feature>
<comment type="caution">
    <text evidence="2">The sequence shown here is derived from an EMBL/GenBank/DDBJ whole genome shotgun (WGS) entry which is preliminary data.</text>
</comment>
<accession>A0AAD7I112</accession>
<reference evidence="2" key="1">
    <citation type="submission" date="2023-03" db="EMBL/GenBank/DDBJ databases">
        <title>Massive genome expansion in bonnet fungi (Mycena s.s.) driven by repeated elements and novel gene families across ecological guilds.</title>
        <authorList>
            <consortium name="Lawrence Berkeley National Laboratory"/>
            <person name="Harder C.B."/>
            <person name="Miyauchi S."/>
            <person name="Viragh M."/>
            <person name="Kuo A."/>
            <person name="Thoen E."/>
            <person name="Andreopoulos B."/>
            <person name="Lu D."/>
            <person name="Skrede I."/>
            <person name="Drula E."/>
            <person name="Henrissat B."/>
            <person name="Morin E."/>
            <person name="Kohler A."/>
            <person name="Barry K."/>
            <person name="LaButti K."/>
            <person name="Morin E."/>
            <person name="Salamov A."/>
            <person name="Lipzen A."/>
            <person name="Mereny Z."/>
            <person name="Hegedus B."/>
            <person name="Baldrian P."/>
            <person name="Stursova M."/>
            <person name="Weitz H."/>
            <person name="Taylor A."/>
            <person name="Grigoriev I.V."/>
            <person name="Nagy L.G."/>
            <person name="Martin F."/>
            <person name="Kauserud H."/>
        </authorList>
    </citation>
    <scope>NUCLEOTIDE SEQUENCE</scope>
    <source>
        <strain evidence="2">CBHHK182m</strain>
    </source>
</reference>
<feature type="compositionally biased region" description="Basic and acidic residues" evidence="1">
    <location>
        <begin position="438"/>
        <end position="450"/>
    </location>
</feature>
<dbReference type="EMBL" id="JARKIB010000143">
    <property type="protein sequence ID" value="KAJ7732635.1"/>
    <property type="molecule type" value="Genomic_DNA"/>
</dbReference>
<dbReference type="Proteomes" id="UP001215598">
    <property type="component" value="Unassembled WGS sequence"/>
</dbReference>
<evidence type="ECO:0000313" key="2">
    <source>
        <dbReference type="EMBL" id="KAJ7732635.1"/>
    </source>
</evidence>
<evidence type="ECO:0000256" key="1">
    <source>
        <dbReference type="SAM" id="MobiDB-lite"/>
    </source>
</evidence>
<dbReference type="AlphaFoldDB" id="A0AAD7I112"/>
<sequence>MSTNFLCPPASLYYTLHEHHYGPSSSAPFPSSATFRTVSKPTSMSASSSSGLHLPPPPPDHLTQPEDPTQSRRIFAEFYQATTFSILTPLAAAVCAESDHQQDMEPEDSEPYLNTSDLDATIATTDTEAAGPTPPPPPKNKKCSGGPLPPPSSLRTLKRPHRTATTSTVAAKGSGRRWSSLPGMWHALLRISSTQWGDGIQGWPLVDANGRIFAVLAEDPLTAHPHWLHVDPVGWNAELAESNPEEYRENLASKEARWVMGAGLWSGSRIWGGLEREEVGGRAGCLEGSWWTREGVGGHGGFLPMFKYDEIAKTLTHVIVIEDMSRYSHRRHVDPNYQAPNVSRAKVTPESITTPHKKVTKKSYQPKWISVKLGEHPKATWTPGEVRNGTKVQQWELVDGQLVDGDVDPRGTMLTPRDARNAAKVQGRELVDACQASHRDVDPWGSEKRCQGSRKAVGGQQRGPPGIQETVLKFKERSWWTACRASHRDVDPWGSEERCQGSRKAVGATWTPGDVRNGAKEVGGWVVAPQALEGEDGLEEEEEADRRAGMGKPAVPAIEVLVPTPVVGKENTALTMDTMMGFLMLTREKRLRSWGSGRDQQRMREREGSWWTEQLTTCSPPGEHVGRRARQHGRNARYYGAVG</sequence>
<feature type="region of interest" description="Disordered" evidence="1">
    <location>
        <begin position="438"/>
        <end position="466"/>
    </location>
</feature>